<dbReference type="PANTHER" id="PTHR41773:SF1">
    <property type="entry name" value="RELA_SPOT DOMAIN-CONTAINING PROTEIN"/>
    <property type="match status" value="1"/>
</dbReference>
<evidence type="ECO:0000259" key="1">
    <source>
        <dbReference type="SMART" id="SM00954"/>
    </source>
</evidence>
<evidence type="ECO:0000313" key="2">
    <source>
        <dbReference type="EMBL" id="TGE03329.1"/>
    </source>
</evidence>
<gene>
    <name evidence="2" type="ORF">EU556_25780</name>
</gene>
<dbReference type="Proteomes" id="UP000298337">
    <property type="component" value="Unassembled WGS sequence"/>
</dbReference>
<sequence length="331" mass="38158">MVAHERELSEKFSSVRDSLAKWGAFVDSKVMELASEAFRNTSFLQIPPKFRCKDETSFIRKALYRGKNDNYRNPIVDIEDKVATRIILLTTDNVETVKGLITECQAWDHKISKDTKQFSKENPNLFDYQSVHIVVWPKENFDNVPKEVLTCEIQIRTLLQHAYAEVTHDSVYKGPHQNNNDIKHELSKCMALMETTDDIFRSVFNAISLKADNSQDAFTQLLAQATNIYNGIISGVSDYRNSDVYFLDAVRFVFQKKPITIDLIRAYTSTHEQDIKIAIKTNGSILMREPVVLILFCYIEYFDDFLSEHWPLSIKIIDNMRESLGISAGEY</sequence>
<dbReference type="AlphaFoldDB" id="A0A4Z0NXZ7"/>
<dbReference type="OrthoDB" id="9801824at2"/>
<dbReference type="EMBL" id="SRLA01000009">
    <property type="protein sequence ID" value="TGE03329.1"/>
    <property type="molecule type" value="Genomic_DNA"/>
</dbReference>
<protein>
    <recommendedName>
        <fullName evidence="1">RelA/SpoT domain-containing protein</fullName>
    </recommendedName>
</protein>
<name>A0A4Z0NXZ7_9BACT</name>
<accession>A0A4Z0NXZ7</accession>
<keyword evidence="3" id="KW-1185">Reference proteome</keyword>
<dbReference type="CDD" id="cd05399">
    <property type="entry name" value="NT_Rel-Spo_like"/>
    <property type="match status" value="1"/>
</dbReference>
<dbReference type="PANTHER" id="PTHR41773">
    <property type="entry name" value="GTP PYROPHOSPHATASE-RELATED"/>
    <property type="match status" value="1"/>
</dbReference>
<evidence type="ECO:0000313" key="3">
    <source>
        <dbReference type="Proteomes" id="UP000298337"/>
    </source>
</evidence>
<dbReference type="GO" id="GO:0015969">
    <property type="term" value="P:guanosine tetraphosphate metabolic process"/>
    <property type="evidence" value="ECO:0007669"/>
    <property type="project" value="InterPro"/>
</dbReference>
<proteinExistence type="predicted"/>
<dbReference type="Pfam" id="PF04607">
    <property type="entry name" value="RelA_SpoT"/>
    <property type="match status" value="1"/>
</dbReference>
<dbReference type="SMART" id="SM00954">
    <property type="entry name" value="RelA_SpoT"/>
    <property type="match status" value="1"/>
</dbReference>
<dbReference type="InterPro" id="IPR043519">
    <property type="entry name" value="NT_sf"/>
</dbReference>
<feature type="domain" description="RelA/SpoT" evidence="1">
    <location>
        <begin position="50"/>
        <end position="178"/>
    </location>
</feature>
<dbReference type="SUPFAM" id="SSF81301">
    <property type="entry name" value="Nucleotidyltransferase"/>
    <property type="match status" value="1"/>
</dbReference>
<organism evidence="2 3">
    <name type="scientific">Hymenobacter fodinae</name>
    <dbReference type="NCBI Taxonomy" id="2510796"/>
    <lineage>
        <taxon>Bacteria</taxon>
        <taxon>Pseudomonadati</taxon>
        <taxon>Bacteroidota</taxon>
        <taxon>Cytophagia</taxon>
        <taxon>Cytophagales</taxon>
        <taxon>Hymenobacteraceae</taxon>
        <taxon>Hymenobacter</taxon>
    </lineage>
</organism>
<reference evidence="2 3" key="1">
    <citation type="submission" date="2019-04" db="EMBL/GenBank/DDBJ databases">
        <authorList>
            <person name="Feng G."/>
            <person name="Zhang J."/>
            <person name="Zhu H."/>
        </authorList>
    </citation>
    <scope>NUCLEOTIDE SEQUENCE [LARGE SCALE GENOMIC DNA]</scope>
    <source>
        <strain evidence="2 3">92R-1</strain>
    </source>
</reference>
<dbReference type="RefSeq" id="WP_135437093.1">
    <property type="nucleotide sequence ID" value="NZ_SRLA01000009.1"/>
</dbReference>
<comment type="caution">
    <text evidence="2">The sequence shown here is derived from an EMBL/GenBank/DDBJ whole genome shotgun (WGS) entry which is preliminary data.</text>
</comment>
<dbReference type="Gene3D" id="3.30.460.10">
    <property type="entry name" value="Beta Polymerase, domain 2"/>
    <property type="match status" value="1"/>
</dbReference>
<dbReference type="InterPro" id="IPR007685">
    <property type="entry name" value="RelA_SpoT"/>
</dbReference>